<accession>A0A381SG30</accession>
<dbReference type="CDD" id="cd05233">
    <property type="entry name" value="SDR_c"/>
    <property type="match status" value="1"/>
</dbReference>
<dbReference type="FunFam" id="3.40.50.720:FF:000084">
    <property type="entry name" value="Short-chain dehydrogenase reductase"/>
    <property type="match status" value="1"/>
</dbReference>
<dbReference type="PANTHER" id="PTHR24321:SF8">
    <property type="entry name" value="ESTRADIOL 17-BETA-DEHYDROGENASE 8-RELATED"/>
    <property type="match status" value="1"/>
</dbReference>
<reference evidence="3" key="1">
    <citation type="submission" date="2018-05" db="EMBL/GenBank/DDBJ databases">
        <authorList>
            <person name="Lanie J.A."/>
            <person name="Ng W.-L."/>
            <person name="Kazmierczak K.M."/>
            <person name="Andrzejewski T.M."/>
            <person name="Davidsen T.M."/>
            <person name="Wayne K.J."/>
            <person name="Tettelin H."/>
            <person name="Glass J.I."/>
            <person name="Rusch D."/>
            <person name="Podicherti R."/>
            <person name="Tsui H.-C.T."/>
            <person name="Winkler M.E."/>
        </authorList>
    </citation>
    <scope>NUCLEOTIDE SEQUENCE</scope>
</reference>
<dbReference type="EMBL" id="UINC01003065">
    <property type="protein sequence ID" value="SVA03025.1"/>
    <property type="molecule type" value="Genomic_DNA"/>
</dbReference>
<comment type="similarity">
    <text evidence="1">Belongs to the short-chain dehydrogenases/reductases (SDR) family.</text>
</comment>
<dbReference type="PRINTS" id="PR00081">
    <property type="entry name" value="GDHRDH"/>
</dbReference>
<dbReference type="InterPro" id="IPR020904">
    <property type="entry name" value="Sc_DH/Rdtase_CS"/>
</dbReference>
<dbReference type="InterPro" id="IPR002347">
    <property type="entry name" value="SDR_fam"/>
</dbReference>
<dbReference type="Pfam" id="PF13561">
    <property type="entry name" value="adh_short_C2"/>
    <property type="match status" value="1"/>
</dbReference>
<dbReference type="PANTHER" id="PTHR24321">
    <property type="entry name" value="DEHYDROGENASES, SHORT CHAIN"/>
    <property type="match status" value="1"/>
</dbReference>
<dbReference type="AlphaFoldDB" id="A0A381SG30"/>
<name>A0A381SG30_9ZZZZ</name>
<proteinExistence type="inferred from homology"/>
<dbReference type="InterPro" id="IPR036291">
    <property type="entry name" value="NAD(P)-bd_dom_sf"/>
</dbReference>
<dbReference type="PROSITE" id="PS00061">
    <property type="entry name" value="ADH_SHORT"/>
    <property type="match status" value="1"/>
</dbReference>
<dbReference type="SUPFAM" id="SSF51735">
    <property type="entry name" value="NAD(P)-binding Rossmann-fold domains"/>
    <property type="match status" value="1"/>
</dbReference>
<keyword evidence="2" id="KW-0560">Oxidoreductase</keyword>
<gene>
    <name evidence="3" type="ORF">METZ01_LOCUS55879</name>
</gene>
<dbReference type="Gene3D" id="3.40.50.720">
    <property type="entry name" value="NAD(P)-binding Rossmann-like Domain"/>
    <property type="match status" value="1"/>
</dbReference>
<protein>
    <submittedName>
        <fullName evidence="3">Uncharacterized protein</fullName>
    </submittedName>
</protein>
<evidence type="ECO:0000256" key="2">
    <source>
        <dbReference type="ARBA" id="ARBA00023002"/>
    </source>
</evidence>
<dbReference type="GO" id="GO:0016491">
    <property type="term" value="F:oxidoreductase activity"/>
    <property type="evidence" value="ECO:0007669"/>
    <property type="project" value="UniProtKB-KW"/>
</dbReference>
<sequence length="254" mass="27404">MRLEKKRAIITGAGTGIGRAIAERFCVEGANVMVAEIETQGGEETVKRILKSGGTAIFQQTDTSKEDSIQYMVECMVSEFGGIDIVVNNAAAFVFGSIEETGPEEWAKVLSVNVIGYANTIKSALSFLKKSKNAAIVNIASVSSFIAQPEFLPYNTSKGAVSQMTRCLAMDLAKYNIRVNAVCPGAIYTRASEQHMDFMGLDHEKGRELFGQDALMKRMGRPDEIANGVLFLASEEASFITGEHLVIDGGATLD</sequence>
<evidence type="ECO:0000313" key="3">
    <source>
        <dbReference type="EMBL" id="SVA03025.1"/>
    </source>
</evidence>
<evidence type="ECO:0000256" key="1">
    <source>
        <dbReference type="ARBA" id="ARBA00006484"/>
    </source>
</evidence>
<dbReference type="PRINTS" id="PR00080">
    <property type="entry name" value="SDRFAMILY"/>
</dbReference>
<organism evidence="3">
    <name type="scientific">marine metagenome</name>
    <dbReference type="NCBI Taxonomy" id="408172"/>
    <lineage>
        <taxon>unclassified sequences</taxon>
        <taxon>metagenomes</taxon>
        <taxon>ecological metagenomes</taxon>
    </lineage>
</organism>
<dbReference type="NCBIfam" id="NF005559">
    <property type="entry name" value="PRK07231.1"/>
    <property type="match status" value="1"/>
</dbReference>